<dbReference type="Proteomes" id="UP000694001">
    <property type="component" value="Chromosome"/>
</dbReference>
<evidence type="ECO:0000313" key="2">
    <source>
        <dbReference type="EMBL" id="QXM23611.1"/>
    </source>
</evidence>
<name>A0A975TZR6_9PROT</name>
<dbReference type="AlphaFoldDB" id="A0A975TZR6"/>
<evidence type="ECO:0000256" key="1">
    <source>
        <dbReference type="SAM" id="SignalP"/>
    </source>
</evidence>
<gene>
    <name evidence="2" type="ORF">KO353_09815</name>
</gene>
<evidence type="ECO:0008006" key="4">
    <source>
        <dbReference type="Google" id="ProtNLM"/>
    </source>
</evidence>
<dbReference type="EMBL" id="CP076448">
    <property type="protein sequence ID" value="QXM23611.1"/>
    <property type="molecule type" value="Genomic_DNA"/>
</dbReference>
<organism evidence="2 3">
    <name type="scientific">Elioraea tepida</name>
    <dbReference type="NCBI Taxonomy" id="2843330"/>
    <lineage>
        <taxon>Bacteria</taxon>
        <taxon>Pseudomonadati</taxon>
        <taxon>Pseudomonadota</taxon>
        <taxon>Alphaproteobacteria</taxon>
        <taxon>Acetobacterales</taxon>
        <taxon>Elioraeaceae</taxon>
        <taxon>Elioraea</taxon>
    </lineage>
</organism>
<reference evidence="2" key="1">
    <citation type="submission" date="2021-06" db="EMBL/GenBank/DDBJ databases">
        <title>Elioraea tepida, sp. nov., a moderately thermophilic aerobic anoxygenic phototrophic bacterium isolated from an alkaline siliceous hot spring mat community in Yellowstone National Park, WY, USA.</title>
        <authorList>
            <person name="Saini M.K."/>
            <person name="Yoshida S."/>
            <person name="Sebastian A."/>
            <person name="Hirose S."/>
            <person name="Hara E."/>
            <person name="Tamaki H."/>
            <person name="Soulier N.T."/>
            <person name="Albert I."/>
            <person name="Hanada S."/>
            <person name="Bryant D.A."/>
            <person name="Tank M."/>
        </authorList>
    </citation>
    <scope>NUCLEOTIDE SEQUENCE</scope>
    <source>
        <strain evidence="2">MS-P2</strain>
    </source>
</reference>
<dbReference type="KEGG" id="elio:KO353_09815"/>
<feature type="chain" id="PRO_5037790549" description="Tat pathway signal protein" evidence="1">
    <location>
        <begin position="24"/>
        <end position="210"/>
    </location>
</feature>
<sequence>MLRRFLPGLALALVLAATQAVSAQQNPDFWVVNNSGRTITEIYVSSSASQNWGPDRLGQNVLNSGMQYPIRPPRDGTCVFDIRVVYANGTAEERRRVNTCNISQVVFGTAGPVARAPSGAAPLQPGPNPDFRLVNRSGRIITEVYVSPSTDQNWGPDRLGRNVLGIGQSMIITLPRDGTCVFDVRVVYDNGTATERRRVNTCTITEVTFP</sequence>
<dbReference type="RefSeq" id="WP_218284483.1">
    <property type="nucleotide sequence ID" value="NZ_CP076448.1"/>
</dbReference>
<feature type="signal peptide" evidence="1">
    <location>
        <begin position="1"/>
        <end position="23"/>
    </location>
</feature>
<keyword evidence="1" id="KW-0732">Signal</keyword>
<accession>A0A975TZR6</accession>
<keyword evidence="3" id="KW-1185">Reference proteome</keyword>
<evidence type="ECO:0000313" key="3">
    <source>
        <dbReference type="Proteomes" id="UP000694001"/>
    </source>
</evidence>
<protein>
    <recommendedName>
        <fullName evidence="4">Tat pathway signal protein</fullName>
    </recommendedName>
</protein>
<proteinExistence type="predicted"/>